<dbReference type="InterPro" id="IPR005599">
    <property type="entry name" value="GPI_mannosylTrfase"/>
</dbReference>
<comment type="subcellular location">
    <subcellularLocation>
        <location evidence="1 12">Endoplasmic reticulum membrane</location>
        <topology evidence="1 12">Multi-pass membrane protein</topology>
    </subcellularLocation>
</comment>
<accession>A0A1E3NI68</accession>
<comment type="pathway">
    <text evidence="2">Protein modification; protein glycosylation.</text>
</comment>
<dbReference type="UniPathway" id="UPA00378"/>
<evidence type="ECO:0000256" key="2">
    <source>
        <dbReference type="ARBA" id="ARBA00004922"/>
    </source>
</evidence>
<dbReference type="GO" id="GO:0005789">
    <property type="term" value="C:endoplasmic reticulum membrane"/>
    <property type="evidence" value="ECO:0007669"/>
    <property type="project" value="UniProtKB-SubCell"/>
</dbReference>
<comment type="function">
    <text evidence="10">Mannosyltransferase that operates in the biosynthetic pathway of dolichol-linked oligosaccharides, the glycan precursors employed in protein asparagine (N)-glycosylation. The assembly of dolichol-linked oligosaccharides begins on the cytosolic side of the endoplasmic reticulum membrane and finishes in its lumen. The sequential addition of sugars to dolichol pyrophosphate produces dolichol-linked oligosaccharides containing fourteen sugars, including two GlcNAcs, nine mannoses and three glucoses. Once assembled, the oligosaccharide is transferred from the lipid to nascent proteins by oligosaccharyltransferases. In the lumen of the endoplasmic reticulum, adds the eighth mannose residue in an alpha-1,6 linkage onto Man(7)GlcNAc(2)-PP-dolichol to produce Man(8)GlcNAc(2)-PP-dolichol.</text>
</comment>
<dbReference type="Proteomes" id="UP000094455">
    <property type="component" value="Unassembled WGS sequence"/>
</dbReference>
<evidence type="ECO:0000256" key="7">
    <source>
        <dbReference type="ARBA" id="ARBA00022824"/>
    </source>
</evidence>
<organism evidence="13 14">
    <name type="scientific">Pichia membranifaciens NRRL Y-2026</name>
    <dbReference type="NCBI Taxonomy" id="763406"/>
    <lineage>
        <taxon>Eukaryota</taxon>
        <taxon>Fungi</taxon>
        <taxon>Dikarya</taxon>
        <taxon>Ascomycota</taxon>
        <taxon>Saccharomycotina</taxon>
        <taxon>Pichiomycetes</taxon>
        <taxon>Pichiales</taxon>
        <taxon>Pichiaceae</taxon>
        <taxon>Pichia</taxon>
    </lineage>
</organism>
<feature type="transmembrane region" description="Helical" evidence="12">
    <location>
        <begin position="242"/>
        <end position="263"/>
    </location>
</feature>
<evidence type="ECO:0000256" key="8">
    <source>
        <dbReference type="ARBA" id="ARBA00022989"/>
    </source>
</evidence>
<keyword evidence="7 12" id="KW-0256">Endoplasmic reticulum</keyword>
<keyword evidence="8 12" id="KW-1133">Transmembrane helix</keyword>
<feature type="transmembrane region" description="Helical" evidence="12">
    <location>
        <begin position="123"/>
        <end position="144"/>
    </location>
</feature>
<evidence type="ECO:0000256" key="3">
    <source>
        <dbReference type="ARBA" id="ARBA00007063"/>
    </source>
</evidence>
<feature type="transmembrane region" description="Helical" evidence="12">
    <location>
        <begin position="156"/>
        <end position="174"/>
    </location>
</feature>
<dbReference type="EC" id="2.4.1.-" evidence="12"/>
<evidence type="ECO:0000313" key="14">
    <source>
        <dbReference type="Proteomes" id="UP000094455"/>
    </source>
</evidence>
<dbReference type="GeneID" id="30181136"/>
<feature type="transmembrane region" description="Helical" evidence="12">
    <location>
        <begin position="206"/>
        <end position="236"/>
    </location>
</feature>
<feature type="transmembrane region" description="Helical" evidence="12">
    <location>
        <begin position="62"/>
        <end position="80"/>
    </location>
</feature>
<evidence type="ECO:0000256" key="4">
    <source>
        <dbReference type="ARBA" id="ARBA00022676"/>
    </source>
</evidence>
<dbReference type="STRING" id="763406.A0A1E3NI68"/>
<dbReference type="EMBL" id="KV454004">
    <property type="protein sequence ID" value="ODQ45827.1"/>
    <property type="molecule type" value="Genomic_DNA"/>
</dbReference>
<comment type="similarity">
    <text evidence="3 12">Belongs to the glycosyltransferase 22 family.</text>
</comment>
<keyword evidence="6 12" id="KW-0812">Transmembrane</keyword>
<evidence type="ECO:0000256" key="6">
    <source>
        <dbReference type="ARBA" id="ARBA00022692"/>
    </source>
</evidence>
<dbReference type="GO" id="GO:0052917">
    <property type="term" value="F:dol-P-Man:Man(7)GlcNAc(2)-PP-Dol alpha-1,6-mannosyltransferase activity"/>
    <property type="evidence" value="ECO:0007669"/>
    <property type="project" value="UniProtKB-EC"/>
</dbReference>
<evidence type="ECO:0000256" key="10">
    <source>
        <dbReference type="ARBA" id="ARBA00044721"/>
    </source>
</evidence>
<keyword evidence="14" id="KW-1185">Reference proteome</keyword>
<evidence type="ECO:0000256" key="12">
    <source>
        <dbReference type="RuleBase" id="RU363075"/>
    </source>
</evidence>
<dbReference type="Pfam" id="PF03901">
    <property type="entry name" value="Glyco_transf_22"/>
    <property type="match status" value="1"/>
</dbReference>
<keyword evidence="4 12" id="KW-0328">Glycosyltransferase</keyword>
<dbReference type="PANTHER" id="PTHR22760:SF1">
    <property type="entry name" value="DOL-P-MAN:MAN(7)GLCNAC(2)-PP-DOL ALPHA-1,6-MANNOSYLTRANSFERASE"/>
    <property type="match status" value="1"/>
</dbReference>
<name>A0A1E3NI68_9ASCO</name>
<evidence type="ECO:0000256" key="5">
    <source>
        <dbReference type="ARBA" id="ARBA00022679"/>
    </source>
</evidence>
<evidence type="ECO:0000256" key="11">
    <source>
        <dbReference type="ARBA" id="ARBA00048899"/>
    </source>
</evidence>
<reference evidence="13 14" key="1">
    <citation type="journal article" date="2016" name="Proc. Natl. Acad. Sci. U.S.A.">
        <title>Comparative genomics of biotechnologically important yeasts.</title>
        <authorList>
            <person name="Riley R."/>
            <person name="Haridas S."/>
            <person name="Wolfe K.H."/>
            <person name="Lopes M.R."/>
            <person name="Hittinger C.T."/>
            <person name="Goeker M."/>
            <person name="Salamov A.A."/>
            <person name="Wisecaver J.H."/>
            <person name="Long T.M."/>
            <person name="Calvey C.H."/>
            <person name="Aerts A.L."/>
            <person name="Barry K.W."/>
            <person name="Choi C."/>
            <person name="Clum A."/>
            <person name="Coughlan A.Y."/>
            <person name="Deshpande S."/>
            <person name="Douglass A.P."/>
            <person name="Hanson S.J."/>
            <person name="Klenk H.-P."/>
            <person name="LaButti K.M."/>
            <person name="Lapidus A."/>
            <person name="Lindquist E.A."/>
            <person name="Lipzen A.M."/>
            <person name="Meier-Kolthoff J.P."/>
            <person name="Ohm R.A."/>
            <person name="Otillar R.P."/>
            <person name="Pangilinan J.L."/>
            <person name="Peng Y."/>
            <person name="Rokas A."/>
            <person name="Rosa C.A."/>
            <person name="Scheuner C."/>
            <person name="Sibirny A.A."/>
            <person name="Slot J.C."/>
            <person name="Stielow J.B."/>
            <person name="Sun H."/>
            <person name="Kurtzman C.P."/>
            <person name="Blackwell M."/>
            <person name="Grigoriev I.V."/>
            <person name="Jeffries T.W."/>
        </authorList>
    </citation>
    <scope>NUCLEOTIDE SEQUENCE [LARGE SCALE GENOMIC DNA]</scope>
    <source>
        <strain evidence="13 14">NRRL Y-2026</strain>
    </source>
</reference>
<keyword evidence="9 12" id="KW-0472">Membrane</keyword>
<sequence>MKYSVKVQVVLDVVLVVSTTFMVLLAPYTKVEESFNVQALHDFINVGVDEIMLFDHVTFPGSVKRTCLGILFLSLPSIFFRDTMKKWAGILVSLAILLHRTLPTSIGMLSYGGIEEMFTMTKLPQLIVTRFLLAIFTCVSLIHLRRSVLYSCSQNSRLIGLWFSLLLYPLPHIIFYSSRFLPNFLCFPLTNLGIALFISGDITRSLTILVFTGIVFRFEVLIFTGILIVLCISGFFRDGNSLISIREAIVSVGVSGIMSIFLCSRVDSYFWDVKFVIPEFESFVFNVIGGNSSDWGVESPVAYFTKYLPKLFAAGFGVVLILSLVFFILSLLNLKMFYWKKERYRFEVDYVNYGVGTITTLMWAALIYICVLSVNGHKEWRFLIYTVPILCIGAASTAEWMMSKSKILKRLMITLIILCYTFSLASSFFFGYISSWNYPGGDACQKLNLRLIDMYGSSQGTMLKPLIVHWDVGTCMNGGSLFTQISDNKVLGDGWLEEEGGREPKFWVIYDKNEDSEVLSEIVDDFDYWIQYDDEEIIPLSEGYQWLLVDVSEGFTGVDYKFLVDTLKNPRKIGLQLLLAIKTGDTSWFKNVADSVIKKKVRGRIWERSAADKVFNGL</sequence>
<feature type="transmembrane region" description="Helical" evidence="12">
    <location>
        <begin position="180"/>
        <end position="199"/>
    </location>
</feature>
<evidence type="ECO:0000313" key="13">
    <source>
        <dbReference type="EMBL" id="ODQ45827.1"/>
    </source>
</evidence>
<keyword evidence="5" id="KW-0808">Transferase</keyword>
<evidence type="ECO:0000256" key="9">
    <source>
        <dbReference type="ARBA" id="ARBA00023136"/>
    </source>
</evidence>
<dbReference type="PANTHER" id="PTHR22760">
    <property type="entry name" value="GLYCOSYLTRANSFERASE"/>
    <property type="match status" value="1"/>
</dbReference>
<dbReference type="OrthoDB" id="19039at2759"/>
<proteinExistence type="inferred from homology"/>
<feature type="transmembrane region" description="Helical" evidence="12">
    <location>
        <begin position="9"/>
        <end position="28"/>
    </location>
</feature>
<feature type="transmembrane region" description="Helical" evidence="12">
    <location>
        <begin position="353"/>
        <end position="374"/>
    </location>
</feature>
<feature type="transmembrane region" description="Helical" evidence="12">
    <location>
        <begin position="380"/>
        <end position="401"/>
    </location>
</feature>
<feature type="transmembrane region" description="Helical" evidence="12">
    <location>
        <begin position="311"/>
        <end position="332"/>
    </location>
</feature>
<feature type="transmembrane region" description="Helical" evidence="12">
    <location>
        <begin position="413"/>
        <end position="433"/>
    </location>
</feature>
<evidence type="ECO:0000256" key="1">
    <source>
        <dbReference type="ARBA" id="ARBA00004477"/>
    </source>
</evidence>
<feature type="transmembrane region" description="Helical" evidence="12">
    <location>
        <begin position="87"/>
        <end position="111"/>
    </location>
</feature>
<protein>
    <recommendedName>
        <fullName evidence="12">Mannosyltransferase</fullName>
        <ecNumber evidence="12">2.4.1.-</ecNumber>
    </recommendedName>
</protein>
<gene>
    <name evidence="13" type="ORF">PICMEDRAFT_73325</name>
</gene>
<comment type="catalytic activity">
    <reaction evidence="11">
        <text>an alpha-D-Man-(1-&gt;2)-alpha-D-Man-(1-&gt;2)-alpha-D-Man-(1-&gt;3)-[alpha-D-Man-(1-&gt;2)-alpha-D-Man-(1-&gt;3)-alpha-D-Man-(1-&gt;6)]-beta-D-Man-(1-&gt;4)-beta-D-GlcNAc-(1-&gt;4)-alpha-D-GlcNAc-diphospho-di-trans,poly-cis-dolichol + a di-trans,poly-cis-dolichyl beta-D-mannosyl phosphate = an alpha-D-Man-(1-&gt;2)-alpha-D-Man-(1-&gt;2)-alpha-D-Man-(1-&gt;3)-[alpha-D-Man-(1-&gt;2)-alpha-D-Man-(1-&gt;3)-[alpha-D-Man-(1-&gt;6)]-alpha-D-Man-(1-&gt;6)]-beta-D-Man-(1-&gt;4)-beta-D-GlcNAc-(1-&gt;4)-alpha-D-GlcNAc-diphospho-di-trans,poly-cis-dolichol + a di-trans,poly-cis-dolichyl phosphate + H(+)</text>
        <dbReference type="Rhea" id="RHEA:29535"/>
        <dbReference type="Rhea" id="RHEA-COMP:19498"/>
        <dbReference type="Rhea" id="RHEA-COMP:19501"/>
        <dbReference type="Rhea" id="RHEA-COMP:19518"/>
        <dbReference type="Rhea" id="RHEA-COMP:19519"/>
        <dbReference type="ChEBI" id="CHEBI:15378"/>
        <dbReference type="ChEBI" id="CHEBI:57683"/>
        <dbReference type="ChEBI" id="CHEBI:58211"/>
        <dbReference type="ChEBI" id="CHEBI:132517"/>
        <dbReference type="ChEBI" id="CHEBI:132519"/>
        <dbReference type="EC" id="2.4.1.260"/>
    </reaction>
    <physiologicalReaction direction="left-to-right" evidence="11">
        <dbReference type="Rhea" id="RHEA:29536"/>
    </physiologicalReaction>
</comment>
<dbReference type="GO" id="GO:0006487">
    <property type="term" value="P:protein N-linked glycosylation"/>
    <property type="evidence" value="ECO:0007669"/>
    <property type="project" value="TreeGrafter"/>
</dbReference>
<dbReference type="AlphaFoldDB" id="A0A1E3NI68"/>
<dbReference type="RefSeq" id="XP_019016940.1">
    <property type="nucleotide sequence ID" value="XM_019164449.1"/>
</dbReference>